<evidence type="ECO:0000313" key="2">
    <source>
        <dbReference type="EMBL" id="PDV97450.1"/>
    </source>
</evidence>
<feature type="domain" description="Mannosylglycerate hydrolase MGH1-like glycoside hydrolase" evidence="1">
    <location>
        <begin position="62"/>
        <end position="227"/>
    </location>
</feature>
<keyword evidence="3" id="KW-1185">Reference proteome</keyword>
<gene>
    <name evidence="2" type="ORF">A9Q02_18315</name>
</gene>
<dbReference type="GO" id="GO:0009311">
    <property type="term" value="P:oligosaccharide metabolic process"/>
    <property type="evidence" value="ECO:0007669"/>
    <property type="project" value="InterPro"/>
</dbReference>
<protein>
    <recommendedName>
        <fullName evidence="1">Mannosylglycerate hydrolase MGH1-like glycoside hydrolase domain-containing protein</fullName>
    </recommendedName>
</protein>
<dbReference type="Pfam" id="PF22422">
    <property type="entry name" value="MGH1-like_GH"/>
    <property type="match status" value="1"/>
</dbReference>
<comment type="caution">
    <text evidence="2">The sequence shown here is derived from an EMBL/GenBank/DDBJ whole genome shotgun (WGS) entry which is preliminary data.</text>
</comment>
<dbReference type="InterPro" id="IPR004888">
    <property type="entry name" value="Glycoside_hydrolase_63"/>
</dbReference>
<dbReference type="OrthoDB" id="9798687at2"/>
<sequence>MVGLIPLFAVTTIEPALLVQLPEFRVRMEWFLAHRPDLAALVSRWQEPGLGKRRMLALCRGQRMKRVLRRMLDEAEFLSAYGVRALSRAHLAQPYRFHVNGDTLEVRYLPGESDSGLFGGNSNWRGPIWFPVNYLLIEALQQFHHYYGDDFLVEHPTGSGQLHTLRQIADDLAQRLIGIFRRGADGRRPVFGDHAVFQHDPHWRDALLFYEYFHGDTGRGVGASHQTGWTGLVAKLIQQQGEWQTREPSRTKEE</sequence>
<dbReference type="PANTHER" id="PTHR10412:SF10">
    <property type="entry name" value="GLYCOSYL HYDROLASE FAMILY 63 C-TERMINAL DOMAIN-CONTAINING PROTEIN"/>
    <property type="match status" value="1"/>
</dbReference>
<organism evidence="2 3">
    <name type="scientific">Candidatus Chloroploca asiatica</name>
    <dbReference type="NCBI Taxonomy" id="1506545"/>
    <lineage>
        <taxon>Bacteria</taxon>
        <taxon>Bacillati</taxon>
        <taxon>Chloroflexota</taxon>
        <taxon>Chloroflexia</taxon>
        <taxon>Chloroflexales</taxon>
        <taxon>Chloroflexineae</taxon>
        <taxon>Oscillochloridaceae</taxon>
        <taxon>Candidatus Chloroploca</taxon>
    </lineage>
</organism>
<dbReference type="PANTHER" id="PTHR10412">
    <property type="entry name" value="MANNOSYL-OLIGOSACCHARIDE GLUCOSIDASE"/>
    <property type="match status" value="1"/>
</dbReference>
<dbReference type="Gene3D" id="1.50.10.10">
    <property type="match status" value="1"/>
</dbReference>
<dbReference type="InterPro" id="IPR008928">
    <property type="entry name" value="6-hairpin_glycosidase_sf"/>
</dbReference>
<dbReference type="InterPro" id="IPR054491">
    <property type="entry name" value="MGH1-like_GH"/>
</dbReference>
<proteinExistence type="predicted"/>
<reference evidence="2 3" key="1">
    <citation type="submission" date="2016-05" db="EMBL/GenBank/DDBJ databases">
        <authorList>
            <person name="Lavstsen T."/>
            <person name="Jespersen J.S."/>
        </authorList>
    </citation>
    <scope>NUCLEOTIDE SEQUENCE [LARGE SCALE GENOMIC DNA]</scope>
    <source>
        <strain evidence="2 3">B7-9</strain>
    </source>
</reference>
<dbReference type="Proteomes" id="UP000220922">
    <property type="component" value="Unassembled WGS sequence"/>
</dbReference>
<dbReference type="RefSeq" id="WP_097654447.1">
    <property type="nucleotide sequence ID" value="NZ_LYXE01000140.1"/>
</dbReference>
<evidence type="ECO:0000259" key="1">
    <source>
        <dbReference type="Pfam" id="PF22422"/>
    </source>
</evidence>
<name>A0A2H3L5F0_9CHLR</name>
<evidence type="ECO:0000313" key="3">
    <source>
        <dbReference type="Proteomes" id="UP000220922"/>
    </source>
</evidence>
<dbReference type="EMBL" id="LYXE01000140">
    <property type="protein sequence ID" value="PDV97450.1"/>
    <property type="molecule type" value="Genomic_DNA"/>
</dbReference>
<accession>A0A2H3L5F0</accession>
<dbReference type="InterPro" id="IPR012341">
    <property type="entry name" value="6hp_glycosidase-like_sf"/>
</dbReference>
<dbReference type="GO" id="GO:0004573">
    <property type="term" value="F:Glc3Man9GlcNAc2 oligosaccharide glucosidase activity"/>
    <property type="evidence" value="ECO:0007669"/>
    <property type="project" value="InterPro"/>
</dbReference>
<dbReference type="SUPFAM" id="SSF48208">
    <property type="entry name" value="Six-hairpin glycosidases"/>
    <property type="match status" value="1"/>
</dbReference>
<dbReference type="AlphaFoldDB" id="A0A2H3L5F0"/>